<proteinExistence type="predicted"/>
<dbReference type="GO" id="GO:0008237">
    <property type="term" value="F:metallopeptidase activity"/>
    <property type="evidence" value="ECO:0007669"/>
    <property type="project" value="UniProtKB-KW"/>
</dbReference>
<dbReference type="PANTHER" id="PTHR41775">
    <property type="entry name" value="SECRETED PROTEIN-RELATED"/>
    <property type="match status" value="1"/>
</dbReference>
<feature type="chain" id="PRO_5039241298" evidence="1">
    <location>
        <begin position="18"/>
        <end position="556"/>
    </location>
</feature>
<dbReference type="InterPro" id="IPR008757">
    <property type="entry name" value="Peptidase_M6-like_domain"/>
</dbReference>
<sequence length="556" mass="62171">MKHINLLLIMLIQVATASSIPARPGQWKLITLTNGSQIKAELKGDEFAHYWMSEDGKCFAETEEPGIYQPANMTKLQQIAYEKRAIRANAHAKGLTRAIIGDKHEPYIGKKKGLILLVDFQNKKFQDDHKPELYNDILNKVGFTSELGFKGSVKDYFLHQSYGQFELDFDVVGPLTMPKTYGYYGANTQGNDTNPGLMVATACEMADELVDFHDYDWDGDGEVDQVFVIFAGLGEAAGGDVNTIWPHEWHLQYNDYGKTLTLDDVVIDTYACGPELIKRGTTDSSIGIEGIGTICHEFTHCLGLPDMYDTGGNNYGMYKWDLMSSGSYNGNSFSPAAYTSYERMYCGWKQPVVLQNDTVVTDMKALDDGGDFFIIYNDAHPEEYYLLENRQQAGWDADVPASGLLVLHVDFDEELWRYNLVNNTTSYNGYNKHQRCTVIPADNNLATSDAAGDVYPYGEKDSLTNQSLPRAELYNKNADGIHYTSKPITKIRLNDGVISFTFENKVSTEATSGIKPVTTLQEKRHYIYDLQGRNLGTNPAVLPKGIYVIDGAKVVK</sequence>
<dbReference type="AlphaFoldDB" id="A0A9D5NZW5"/>
<name>A0A9D5NZW5_XYLRU</name>
<dbReference type="Pfam" id="PF05547">
    <property type="entry name" value="Peptidase_M6"/>
    <property type="match status" value="1"/>
</dbReference>
<dbReference type="EMBL" id="SUYC01000006">
    <property type="protein sequence ID" value="MBE6270655.1"/>
    <property type="molecule type" value="Genomic_DNA"/>
</dbReference>
<dbReference type="PANTHER" id="PTHR41775:SF1">
    <property type="entry name" value="PEPTIDASE M6-LIKE DOMAIN-CONTAINING PROTEIN"/>
    <property type="match status" value="1"/>
</dbReference>
<accession>A0A9D5NZW5</accession>
<keyword evidence="3" id="KW-0645">Protease</keyword>
<keyword evidence="1" id="KW-0732">Signal</keyword>
<keyword evidence="3" id="KW-0482">Metalloprotease</keyword>
<reference evidence="3" key="1">
    <citation type="submission" date="2019-04" db="EMBL/GenBank/DDBJ databases">
        <title>Evolution of Biomass-Degrading Anaerobic Consortia Revealed by Metagenomics.</title>
        <authorList>
            <person name="Peng X."/>
        </authorList>
    </citation>
    <scope>NUCLEOTIDE SEQUENCE</scope>
    <source>
        <strain evidence="3">SIG140</strain>
    </source>
</reference>
<feature type="signal peptide" evidence="1">
    <location>
        <begin position="1"/>
        <end position="17"/>
    </location>
</feature>
<feature type="domain" description="Peptidase M6-like" evidence="2">
    <location>
        <begin position="121"/>
        <end position="345"/>
    </location>
</feature>
<organism evidence="3 4">
    <name type="scientific">Xylanibacter ruminicola</name>
    <name type="common">Prevotella ruminicola</name>
    <dbReference type="NCBI Taxonomy" id="839"/>
    <lineage>
        <taxon>Bacteria</taxon>
        <taxon>Pseudomonadati</taxon>
        <taxon>Bacteroidota</taxon>
        <taxon>Bacteroidia</taxon>
        <taxon>Bacteroidales</taxon>
        <taxon>Prevotellaceae</taxon>
        <taxon>Xylanibacter</taxon>
    </lineage>
</organism>
<gene>
    <name evidence="3" type="ORF">E7101_06855</name>
</gene>
<evidence type="ECO:0000313" key="4">
    <source>
        <dbReference type="Proteomes" id="UP000806522"/>
    </source>
</evidence>
<evidence type="ECO:0000313" key="3">
    <source>
        <dbReference type="EMBL" id="MBE6270655.1"/>
    </source>
</evidence>
<evidence type="ECO:0000256" key="1">
    <source>
        <dbReference type="SAM" id="SignalP"/>
    </source>
</evidence>
<comment type="caution">
    <text evidence="3">The sequence shown here is derived from an EMBL/GenBank/DDBJ whole genome shotgun (WGS) entry which is preliminary data.</text>
</comment>
<dbReference type="NCBIfam" id="TIGR03296">
    <property type="entry name" value="M6dom_TIGR03296"/>
    <property type="match status" value="1"/>
</dbReference>
<protein>
    <submittedName>
        <fullName evidence="3">M6 family metalloprotease domain-containing protein</fullName>
    </submittedName>
</protein>
<evidence type="ECO:0000259" key="2">
    <source>
        <dbReference type="Pfam" id="PF05547"/>
    </source>
</evidence>
<dbReference type="Proteomes" id="UP000806522">
    <property type="component" value="Unassembled WGS sequence"/>
</dbReference>
<dbReference type="SUPFAM" id="SSF55486">
    <property type="entry name" value="Metalloproteases ('zincins'), catalytic domain"/>
    <property type="match status" value="1"/>
</dbReference>
<dbReference type="GO" id="GO:0006508">
    <property type="term" value="P:proteolysis"/>
    <property type="evidence" value="ECO:0007669"/>
    <property type="project" value="InterPro"/>
</dbReference>
<keyword evidence="3" id="KW-0378">Hydrolase</keyword>